<evidence type="ECO:0000313" key="4">
    <source>
        <dbReference type="Proteomes" id="UP001217485"/>
    </source>
</evidence>
<reference evidence="3 4" key="1">
    <citation type="submission" date="2023-01" db="EMBL/GenBank/DDBJ databases">
        <title>Minimal conservation of predation-associated metabolite biosynthetic gene clusters underscores biosynthetic potential of Myxococcota including descriptions for ten novel species: Archangium lansinium sp. nov., Myxococcus landrumus sp. nov., Nannocystis bai.</title>
        <authorList>
            <person name="Ahearne A."/>
            <person name="Stevens C."/>
            <person name="Dowd S."/>
        </authorList>
    </citation>
    <scope>NUCLEOTIDE SEQUENCE [LARGE SCALE GENOMIC DNA]</scope>
    <source>
        <strain evidence="3 4">WIWO2</strain>
    </source>
</reference>
<organism evidence="3 4">
    <name type="scientific">Sorangium atrum</name>
    <dbReference type="NCBI Taxonomy" id="2995308"/>
    <lineage>
        <taxon>Bacteria</taxon>
        <taxon>Pseudomonadati</taxon>
        <taxon>Myxococcota</taxon>
        <taxon>Polyangia</taxon>
        <taxon>Polyangiales</taxon>
        <taxon>Polyangiaceae</taxon>
        <taxon>Sorangium</taxon>
    </lineage>
</organism>
<dbReference type="RefSeq" id="WP_272094540.1">
    <property type="nucleotide sequence ID" value="NZ_JAQNDK010000001.1"/>
</dbReference>
<dbReference type="PROSITE" id="PS51257">
    <property type="entry name" value="PROKAR_LIPOPROTEIN"/>
    <property type="match status" value="1"/>
</dbReference>
<feature type="compositionally biased region" description="Gly residues" evidence="1">
    <location>
        <begin position="47"/>
        <end position="58"/>
    </location>
</feature>
<name>A0ABT5BUG0_9BACT</name>
<keyword evidence="2" id="KW-0732">Signal</keyword>
<feature type="compositionally biased region" description="Low complexity" evidence="1">
    <location>
        <begin position="37"/>
        <end position="46"/>
    </location>
</feature>
<feature type="region of interest" description="Disordered" evidence="1">
    <location>
        <begin position="28"/>
        <end position="58"/>
    </location>
</feature>
<feature type="chain" id="PRO_5046271656" description="Secreted protein" evidence="2">
    <location>
        <begin position="18"/>
        <end position="175"/>
    </location>
</feature>
<dbReference type="EMBL" id="JAQNDK010000001">
    <property type="protein sequence ID" value="MDC0677788.1"/>
    <property type="molecule type" value="Genomic_DNA"/>
</dbReference>
<evidence type="ECO:0000256" key="1">
    <source>
        <dbReference type="SAM" id="MobiDB-lite"/>
    </source>
</evidence>
<feature type="signal peptide" evidence="2">
    <location>
        <begin position="1"/>
        <end position="17"/>
    </location>
</feature>
<evidence type="ECO:0000313" key="3">
    <source>
        <dbReference type="EMBL" id="MDC0677788.1"/>
    </source>
</evidence>
<accession>A0ABT5BUG0</accession>
<dbReference type="Proteomes" id="UP001217485">
    <property type="component" value="Unassembled WGS sequence"/>
</dbReference>
<gene>
    <name evidence="3" type="ORF">POL72_08530</name>
</gene>
<keyword evidence="4" id="KW-1185">Reference proteome</keyword>
<evidence type="ECO:0000256" key="2">
    <source>
        <dbReference type="SAM" id="SignalP"/>
    </source>
</evidence>
<protein>
    <recommendedName>
        <fullName evidence="5">Secreted protein</fullName>
    </recommendedName>
</protein>
<evidence type="ECO:0008006" key="5">
    <source>
        <dbReference type="Google" id="ProtNLM"/>
    </source>
</evidence>
<comment type="caution">
    <text evidence="3">The sequence shown here is derived from an EMBL/GenBank/DDBJ whole genome shotgun (WGS) entry which is preliminary data.</text>
</comment>
<sequence>MKAFGFAAILISVGMMAACTVTSGDGDTSGDGGSGASGSTTSSATTGEGGSGGTGGGEGGAGGGGEVCADAETADDCSDCCDETYAEGVEALGIHGFEQCGCAADSACASVCDTTDATSDVCNDDGTINLDANNADCVACLNDLAEDDACIEAAAAACEDDAACSPYLECLGTCQ</sequence>
<proteinExistence type="predicted"/>